<dbReference type="EMBL" id="CP014206">
    <property type="protein sequence ID" value="AMK11573.1"/>
    <property type="molecule type" value="Genomic_DNA"/>
</dbReference>
<dbReference type="SUPFAM" id="SSF53448">
    <property type="entry name" value="Nucleotide-diphospho-sugar transferases"/>
    <property type="match status" value="1"/>
</dbReference>
<dbReference type="PANTHER" id="PTHR43685">
    <property type="entry name" value="GLYCOSYLTRANSFERASE"/>
    <property type="match status" value="1"/>
</dbReference>
<dbReference type="Gene3D" id="3.90.550.10">
    <property type="entry name" value="Spore Coat Polysaccharide Biosynthesis Protein SpsA, Chain A"/>
    <property type="match status" value="1"/>
</dbReference>
<dbReference type="InterPro" id="IPR050834">
    <property type="entry name" value="Glycosyltransf_2"/>
</dbReference>
<gene>
    <name evidence="2" type="ORF">AWY79_10835</name>
    <name evidence="3" type="ORF">EDC59_103283</name>
</gene>
<dbReference type="Pfam" id="PF00535">
    <property type="entry name" value="Glycos_transf_2"/>
    <property type="match status" value="1"/>
</dbReference>
<name>A0A126QNE9_9BACT</name>
<evidence type="ECO:0000259" key="1">
    <source>
        <dbReference type="Pfam" id="PF00535"/>
    </source>
</evidence>
<evidence type="ECO:0000313" key="4">
    <source>
        <dbReference type="Proteomes" id="UP000055611"/>
    </source>
</evidence>
<dbReference type="RefSeq" id="WP_066803533.1">
    <property type="nucleotide sequence ID" value="NZ_CP014206.1"/>
</dbReference>
<dbReference type="OrthoDB" id="5453103at2"/>
<organism evidence="3 5">
    <name type="scientific">Pseudodesulfovibrio indicus</name>
    <dbReference type="NCBI Taxonomy" id="1716143"/>
    <lineage>
        <taxon>Bacteria</taxon>
        <taxon>Pseudomonadati</taxon>
        <taxon>Thermodesulfobacteriota</taxon>
        <taxon>Desulfovibrionia</taxon>
        <taxon>Desulfovibrionales</taxon>
        <taxon>Desulfovibrionaceae</taxon>
    </lineage>
</organism>
<keyword evidence="4" id="KW-1185">Reference proteome</keyword>
<dbReference type="Proteomes" id="UP000055611">
    <property type="component" value="Chromosome"/>
</dbReference>
<reference evidence="3 5" key="2">
    <citation type="submission" date="2019-03" db="EMBL/GenBank/DDBJ databases">
        <title>Genomic Encyclopedia of Type Strains, Phase IV (KMG-IV): sequencing the most valuable type-strain genomes for metagenomic binning, comparative biology and taxonomic classification.</title>
        <authorList>
            <person name="Goeker M."/>
        </authorList>
    </citation>
    <scope>NUCLEOTIDE SEQUENCE [LARGE SCALE GENOMIC DNA]</scope>
    <source>
        <strain evidence="3 5">DSM 101483</strain>
    </source>
</reference>
<dbReference type="GO" id="GO:0016740">
    <property type="term" value="F:transferase activity"/>
    <property type="evidence" value="ECO:0007669"/>
    <property type="project" value="UniProtKB-KW"/>
</dbReference>
<dbReference type="KEGG" id="dej:AWY79_10835"/>
<dbReference type="EMBL" id="SOBK01000003">
    <property type="protein sequence ID" value="TDT89980.1"/>
    <property type="molecule type" value="Genomic_DNA"/>
</dbReference>
<accession>A0A126QNE9</accession>
<dbReference type="PANTHER" id="PTHR43685:SF2">
    <property type="entry name" value="GLYCOSYLTRANSFERASE 2-LIKE DOMAIN-CONTAINING PROTEIN"/>
    <property type="match status" value="1"/>
</dbReference>
<evidence type="ECO:0000313" key="3">
    <source>
        <dbReference type="EMBL" id="TDT89980.1"/>
    </source>
</evidence>
<evidence type="ECO:0000313" key="2">
    <source>
        <dbReference type="EMBL" id="AMK11573.1"/>
    </source>
</evidence>
<reference evidence="2 4" key="1">
    <citation type="journal article" date="2016" name="Front. Microbiol.">
        <title>Genome Sequence of the Piezophilic, Mesophilic Sulfate-Reducing Bacterium Desulfovibrio indicus J2T.</title>
        <authorList>
            <person name="Cao J."/>
            <person name="Maignien L."/>
            <person name="Shao Z."/>
            <person name="Alain K."/>
            <person name="Jebbar M."/>
        </authorList>
    </citation>
    <scope>NUCLEOTIDE SEQUENCE [LARGE SCALE GENOMIC DNA]</scope>
    <source>
        <strain evidence="2 4">J2</strain>
    </source>
</reference>
<evidence type="ECO:0000313" key="5">
    <source>
        <dbReference type="Proteomes" id="UP000295506"/>
    </source>
</evidence>
<keyword evidence="3" id="KW-0808">Transferase</keyword>
<dbReference type="InterPro" id="IPR029044">
    <property type="entry name" value="Nucleotide-diphossugar_trans"/>
</dbReference>
<dbReference type="AlphaFoldDB" id="A0A126QNE9"/>
<feature type="domain" description="Glycosyltransferase 2-like" evidence="1">
    <location>
        <begin position="17"/>
        <end position="168"/>
    </location>
</feature>
<protein>
    <submittedName>
        <fullName evidence="3">Glycosyl transferase family 2</fullName>
    </submittedName>
</protein>
<dbReference type="InterPro" id="IPR001173">
    <property type="entry name" value="Glyco_trans_2-like"/>
</dbReference>
<sequence>MRKHTVSIIVSDLETHPGLPRLLQSVSRQSTGLDRVEMIIAGNGGHPPSDPAIWQAITGIDAIRLLVLDGSATVSRARNLAAAEAEGDMLVFLRPDHRLDPKYLTTADTVFEDHPDTDVMYADYIRLAPRDNRSATPAMIQLPAFREGLLQARGFLGPAAMIRRELFQRTDGFRDNTFYRDWDLWVQAAYAGGIFHHVAYPLSSCEHHKVSFKERAEDGRCKAIIVINNQGFFHEHTVRWALSYLRGDGWAEAYGFMTIPGPMDVTRMLHDHAMRVMGTDALAEEAIRQFDRAVLHSRP</sequence>
<dbReference type="Proteomes" id="UP000295506">
    <property type="component" value="Unassembled WGS sequence"/>
</dbReference>
<proteinExistence type="predicted"/>